<proteinExistence type="predicted"/>
<dbReference type="InterPro" id="IPR018391">
    <property type="entry name" value="PQQ_b-propeller_rpt"/>
</dbReference>
<evidence type="ECO:0000256" key="2">
    <source>
        <dbReference type="SAM" id="SignalP"/>
    </source>
</evidence>
<dbReference type="InterPro" id="IPR002372">
    <property type="entry name" value="PQQ_rpt_dom"/>
</dbReference>
<evidence type="ECO:0000256" key="1">
    <source>
        <dbReference type="SAM" id="MobiDB-lite"/>
    </source>
</evidence>
<dbReference type="Pfam" id="PF13360">
    <property type="entry name" value="PQQ_2"/>
    <property type="match status" value="1"/>
</dbReference>
<accession>A0ABX1E4V3</accession>
<feature type="chain" id="PRO_5046718023" evidence="2">
    <location>
        <begin position="26"/>
        <end position="445"/>
    </location>
</feature>
<evidence type="ECO:0000259" key="3">
    <source>
        <dbReference type="Pfam" id="PF13360"/>
    </source>
</evidence>
<comment type="caution">
    <text evidence="4">The sequence shown here is derived from an EMBL/GenBank/DDBJ whole genome shotgun (WGS) entry which is preliminary data.</text>
</comment>
<dbReference type="SMART" id="SM00564">
    <property type="entry name" value="PQQ"/>
    <property type="match status" value="5"/>
</dbReference>
<feature type="signal peptide" evidence="2">
    <location>
        <begin position="1"/>
        <end position="25"/>
    </location>
</feature>
<keyword evidence="5" id="KW-1185">Reference proteome</keyword>
<evidence type="ECO:0000313" key="4">
    <source>
        <dbReference type="EMBL" id="NKC32206.1"/>
    </source>
</evidence>
<dbReference type="RefSeq" id="WP_168032048.1">
    <property type="nucleotide sequence ID" value="NZ_JAAVNE010000024.1"/>
</dbReference>
<dbReference type="Proteomes" id="UP000787635">
    <property type="component" value="Unassembled WGS sequence"/>
</dbReference>
<sequence>MMNARYTRRTGLLGLAALLPGCSSAYDSLFGSSKRPLPGERRTVLRADPPLAADSGLADRPVQLPPAEPRADWPQAGGPPSHAPGHVAFAAEPRQAWRASAGAGSGYRQQLTAGPVIAGDSLYTVDSAGEVSAFALADGSRRWRVATTPEDESTGTVGGGVAFADGVLYAATGQGEVLALAPEDGAVRWRVRTPTPTRGAPTVAGGRLFVVTLENHLLALSTEDGRRLWTHRAGALATLPLGLPAPAVEGETVVAGFGTGELAALRVSDGRLLWAEGVGTVGATSLADIVGITGLPVIDRGLVIAAGLGDTTIAVDLRSGRRLWERAFGGGTGVATAGDWAFSVTRAGEAVAVGREDGRIRWVRELDPSPEGGRRREDPARFGQPILAGGFLLVPSSRSELLMVAPGDGQIAGRVPLSAGVTLPGALAQGTLALLGNDGTLMALR</sequence>
<organism evidence="4 5">
    <name type="scientific">Falsiroseomonas selenitidurans</name>
    <dbReference type="NCBI Taxonomy" id="2716335"/>
    <lineage>
        <taxon>Bacteria</taxon>
        <taxon>Pseudomonadati</taxon>
        <taxon>Pseudomonadota</taxon>
        <taxon>Alphaproteobacteria</taxon>
        <taxon>Acetobacterales</taxon>
        <taxon>Roseomonadaceae</taxon>
        <taxon>Falsiroseomonas</taxon>
    </lineage>
</organism>
<dbReference type="Gene3D" id="2.130.10.10">
    <property type="entry name" value="YVTN repeat-like/Quinoprotein amine dehydrogenase"/>
    <property type="match status" value="1"/>
</dbReference>
<dbReference type="EMBL" id="JAAVNE010000024">
    <property type="protein sequence ID" value="NKC32206.1"/>
    <property type="molecule type" value="Genomic_DNA"/>
</dbReference>
<dbReference type="InterPro" id="IPR015943">
    <property type="entry name" value="WD40/YVTN_repeat-like_dom_sf"/>
</dbReference>
<feature type="domain" description="Pyrrolo-quinoline quinone repeat" evidence="3">
    <location>
        <begin position="128"/>
        <end position="362"/>
    </location>
</feature>
<feature type="region of interest" description="Disordered" evidence="1">
    <location>
        <begin position="31"/>
        <end position="86"/>
    </location>
</feature>
<gene>
    <name evidence="4" type="ORF">HEQ75_15195</name>
</gene>
<reference evidence="4 5" key="1">
    <citation type="submission" date="2020-03" db="EMBL/GenBank/DDBJ databases">
        <title>Roseomonas selenitidurans sp. nov. isolated from urban soil.</title>
        <authorList>
            <person name="Liu H."/>
        </authorList>
    </citation>
    <scope>NUCLEOTIDE SEQUENCE [LARGE SCALE GENOMIC DNA]</scope>
    <source>
        <strain evidence="4 5">BU-1</strain>
    </source>
</reference>
<name>A0ABX1E4V3_9PROT</name>
<dbReference type="PANTHER" id="PTHR34512:SF30">
    <property type="entry name" value="OUTER MEMBRANE PROTEIN ASSEMBLY FACTOR BAMB"/>
    <property type="match status" value="1"/>
</dbReference>
<evidence type="ECO:0000313" key="5">
    <source>
        <dbReference type="Proteomes" id="UP000787635"/>
    </source>
</evidence>
<protein>
    <submittedName>
        <fullName evidence="4">PQQ-binding-like beta-propeller repeat protein</fullName>
    </submittedName>
</protein>
<keyword evidence="2" id="KW-0732">Signal</keyword>
<dbReference type="PANTHER" id="PTHR34512">
    <property type="entry name" value="CELL SURFACE PROTEIN"/>
    <property type="match status" value="1"/>
</dbReference>
<dbReference type="SUPFAM" id="SSF50998">
    <property type="entry name" value="Quinoprotein alcohol dehydrogenase-like"/>
    <property type="match status" value="1"/>
</dbReference>
<dbReference type="InterPro" id="IPR011047">
    <property type="entry name" value="Quinoprotein_ADH-like_sf"/>
</dbReference>